<keyword evidence="3" id="KW-1185">Reference proteome</keyword>
<dbReference type="OrthoDB" id="10306405at2759"/>
<feature type="compositionally biased region" description="Polar residues" evidence="1">
    <location>
        <begin position="100"/>
        <end position="120"/>
    </location>
</feature>
<name>A0A1Y2C2P3_9FUNG</name>
<sequence>MLHQPNHRHRHLKTLLSSRSSFRERSSQYIPGTGSMSPLETRRVNSEYYGVSPLAGSSGFEFPLPPSSSGDELNQGMRGMTLNRPGPSTNVRNQRTYSLSTIQSNQPQYPGAPTSPTGTSMHHPDSVHSSQQGSELNSAYTFPPQQFQFPPPGAAAYAESIGSDESITYEGVGEAQKVKRNKSSKKSGLKEEVATNIFFGPPTKLNYNRRKSEGPVEKKKSADSDEKGNGGLFAKFHRKKNRASSPSSMDKSDTSSAGGSVYLPPEHQQQQYFAPTDIPVTVPEALIQRTSGQMSRQPDIAPVHPLLADAVPVAYKPITPGLRRSKSFSAGRPSTSGDKTDEEGEEGGQLAKFRARRAAEKARLAAGQQGQ</sequence>
<comment type="caution">
    <text evidence="2">The sequence shown here is derived from an EMBL/GenBank/DDBJ whole genome shotgun (WGS) entry which is preliminary data.</text>
</comment>
<protein>
    <recommendedName>
        <fullName evidence="4">Pal1-domain-containing protein</fullName>
    </recommendedName>
</protein>
<feature type="region of interest" description="Disordered" evidence="1">
    <location>
        <begin position="17"/>
        <end position="38"/>
    </location>
</feature>
<evidence type="ECO:0000313" key="2">
    <source>
        <dbReference type="EMBL" id="ORY41300.1"/>
    </source>
</evidence>
<dbReference type="Proteomes" id="UP000193642">
    <property type="component" value="Unassembled WGS sequence"/>
</dbReference>
<dbReference type="AlphaFoldDB" id="A0A1Y2C2P3"/>
<feature type="compositionally biased region" description="Basic and acidic residues" evidence="1">
    <location>
        <begin position="210"/>
        <end position="228"/>
    </location>
</feature>
<evidence type="ECO:0000256" key="1">
    <source>
        <dbReference type="SAM" id="MobiDB-lite"/>
    </source>
</evidence>
<reference evidence="2 3" key="1">
    <citation type="submission" date="2016-07" db="EMBL/GenBank/DDBJ databases">
        <title>Pervasive Adenine N6-methylation of Active Genes in Fungi.</title>
        <authorList>
            <consortium name="DOE Joint Genome Institute"/>
            <person name="Mondo S.J."/>
            <person name="Dannebaum R.O."/>
            <person name="Kuo R.C."/>
            <person name="Labutti K."/>
            <person name="Haridas S."/>
            <person name="Kuo A."/>
            <person name="Salamov A."/>
            <person name="Ahrendt S.R."/>
            <person name="Lipzen A."/>
            <person name="Sullivan W."/>
            <person name="Andreopoulos W.B."/>
            <person name="Clum A."/>
            <person name="Lindquist E."/>
            <person name="Daum C."/>
            <person name="Ramamoorthy G.K."/>
            <person name="Gryganskyi A."/>
            <person name="Culley D."/>
            <person name="Magnuson J.K."/>
            <person name="James T.Y."/>
            <person name="O'Malley M.A."/>
            <person name="Stajich J.E."/>
            <person name="Spatafora J.W."/>
            <person name="Visel A."/>
            <person name="Grigoriev I.V."/>
        </authorList>
    </citation>
    <scope>NUCLEOTIDE SEQUENCE [LARGE SCALE GENOMIC DNA]</scope>
    <source>
        <strain evidence="2 3">JEL800</strain>
    </source>
</reference>
<evidence type="ECO:0008006" key="4">
    <source>
        <dbReference type="Google" id="ProtNLM"/>
    </source>
</evidence>
<feature type="region of interest" description="Disordered" evidence="1">
    <location>
        <begin position="319"/>
        <end position="371"/>
    </location>
</feature>
<feature type="compositionally biased region" description="Polar residues" evidence="1">
    <location>
        <begin position="127"/>
        <end position="140"/>
    </location>
</feature>
<organism evidence="2 3">
    <name type="scientific">Rhizoclosmatium globosum</name>
    <dbReference type="NCBI Taxonomy" id="329046"/>
    <lineage>
        <taxon>Eukaryota</taxon>
        <taxon>Fungi</taxon>
        <taxon>Fungi incertae sedis</taxon>
        <taxon>Chytridiomycota</taxon>
        <taxon>Chytridiomycota incertae sedis</taxon>
        <taxon>Chytridiomycetes</taxon>
        <taxon>Chytridiales</taxon>
        <taxon>Chytriomycetaceae</taxon>
        <taxon>Rhizoclosmatium</taxon>
    </lineage>
</organism>
<accession>A0A1Y2C2P3</accession>
<dbReference type="EMBL" id="MCGO01000032">
    <property type="protein sequence ID" value="ORY41300.1"/>
    <property type="molecule type" value="Genomic_DNA"/>
</dbReference>
<feature type="region of interest" description="Disordered" evidence="1">
    <location>
        <begin position="169"/>
        <end position="277"/>
    </location>
</feature>
<feature type="region of interest" description="Disordered" evidence="1">
    <location>
        <begin position="100"/>
        <end position="157"/>
    </location>
</feature>
<proteinExistence type="predicted"/>
<feature type="compositionally biased region" description="Basic residues" evidence="1">
    <location>
        <begin position="178"/>
        <end position="187"/>
    </location>
</feature>
<evidence type="ECO:0000313" key="3">
    <source>
        <dbReference type="Proteomes" id="UP000193642"/>
    </source>
</evidence>
<feature type="compositionally biased region" description="Polar residues" evidence="1">
    <location>
        <begin position="28"/>
        <end position="38"/>
    </location>
</feature>
<gene>
    <name evidence="2" type="ORF">BCR33DRAFT_343858</name>
</gene>